<name>A0A1B0THD3_9BACT</name>
<dbReference type="EMBL" id="KP401859">
    <property type="protein sequence ID" value="ALL53644.1"/>
    <property type="molecule type" value="Genomic_DNA"/>
</dbReference>
<reference evidence="3" key="1">
    <citation type="submission" date="2015-01" db="EMBL/GenBank/DDBJ databases">
        <title>Ommochrome synthesis by a marine sediment metagenomic clone in Escherichia coli is catalyzed by a bacterial hemerythrin.</title>
        <authorList>
            <person name="Strand T.A."/>
            <person name="Panzella L."/>
            <person name="Ertesvaag H."/>
            <person name="D'Errico G."/>
            <person name="D'Ischia M."/>
            <person name="Drabloes F."/>
            <person name="Valla S."/>
        </authorList>
    </citation>
    <scope>NUCLEOTIDE SEQUENCE</scope>
</reference>
<dbReference type="InterPro" id="IPR023065">
    <property type="entry name" value="Uncharacterised_ApaG"/>
</dbReference>
<evidence type="ECO:0000256" key="1">
    <source>
        <dbReference type="ARBA" id="ARBA00017693"/>
    </source>
</evidence>
<dbReference type="PROSITE" id="PS51087">
    <property type="entry name" value="APAG"/>
    <property type="match status" value="1"/>
</dbReference>
<dbReference type="GO" id="GO:0070987">
    <property type="term" value="P:error-free translesion synthesis"/>
    <property type="evidence" value="ECO:0007669"/>
    <property type="project" value="TreeGrafter"/>
</dbReference>
<organism evidence="3">
    <name type="scientific">uncultured bacterium fosmid I5J7</name>
    <dbReference type="NCBI Taxonomy" id="1701911"/>
    <lineage>
        <taxon>Bacteria</taxon>
        <taxon>environmental samples</taxon>
    </lineage>
</organism>
<evidence type="ECO:0000313" key="3">
    <source>
        <dbReference type="EMBL" id="ALL53644.1"/>
    </source>
</evidence>
<dbReference type="AlphaFoldDB" id="A0A1B0THD3"/>
<accession>A0A1B0THD3</accession>
<feature type="domain" description="ApaG" evidence="2">
    <location>
        <begin position="3"/>
        <end position="127"/>
    </location>
</feature>
<dbReference type="InterPro" id="IPR007474">
    <property type="entry name" value="ApaG_domain"/>
</dbReference>
<dbReference type="PANTHER" id="PTHR14289">
    <property type="entry name" value="F-BOX ONLY PROTEIN 3"/>
    <property type="match status" value="1"/>
</dbReference>
<dbReference type="InterPro" id="IPR036767">
    <property type="entry name" value="ApaG_sf"/>
</dbReference>
<dbReference type="Gene3D" id="2.60.40.1470">
    <property type="entry name" value="ApaG domain"/>
    <property type="match status" value="1"/>
</dbReference>
<evidence type="ECO:0000259" key="2">
    <source>
        <dbReference type="PROSITE" id="PS51087"/>
    </source>
</evidence>
<dbReference type="SUPFAM" id="SSF110069">
    <property type="entry name" value="ApaG-like"/>
    <property type="match status" value="1"/>
</dbReference>
<sequence>MYQAVTHDIEVSVLPQYLDDRSDPDENYYVWAYTVSIENKGNETVTLRTRHWEIIDANGQRQDVDGEGVIGKQPTLGPGERFEYTSGCPLATPSGFMAGFYTMEGANGEMLQVEVPAFSLDSPCAQLTIN</sequence>
<dbReference type="Pfam" id="PF04379">
    <property type="entry name" value="DUF525"/>
    <property type="match status" value="1"/>
</dbReference>
<dbReference type="HAMAP" id="MF_00791">
    <property type="entry name" value="ApaG"/>
    <property type="match status" value="1"/>
</dbReference>
<protein>
    <recommendedName>
        <fullName evidence="1">Protein ApaG</fullName>
    </recommendedName>
</protein>
<proteinExistence type="inferred from homology"/>
<dbReference type="NCBIfam" id="NF003967">
    <property type="entry name" value="PRK05461.1"/>
    <property type="match status" value="1"/>
</dbReference>
<dbReference type="PANTHER" id="PTHR14289:SF16">
    <property type="entry name" value="POLYMERASE DELTA-INTERACTING PROTEIN 2"/>
    <property type="match status" value="1"/>
</dbReference>